<gene>
    <name evidence="2" type="ORF">GCM10009843_32200</name>
</gene>
<dbReference type="Proteomes" id="UP001500575">
    <property type="component" value="Unassembled WGS sequence"/>
</dbReference>
<sequence length="195" mass="20666">MRLAEKLRAHTDTSVGGRASAEGTVGEVGDPMFAGPVAVLTAPAEPLREATATPEVPETAALYGATRLDSQSFCARVTASRTSGVVLPVGFTFRVTLTRAADATGADVAVSDWLDLAVVDRFSDGDRLPALPGDFAHIGAGETWTYDVRLTTPLVPGRGRTMRFAESPTGRGWHLTFAELDENGEPMEPGFEITF</sequence>
<dbReference type="EMBL" id="BAAAQQ010000013">
    <property type="protein sequence ID" value="GAA2130018.1"/>
    <property type="molecule type" value="Genomic_DNA"/>
</dbReference>
<evidence type="ECO:0000313" key="2">
    <source>
        <dbReference type="EMBL" id="GAA2130018.1"/>
    </source>
</evidence>
<accession>A0ABN2YQA4</accession>
<evidence type="ECO:0000313" key="3">
    <source>
        <dbReference type="Proteomes" id="UP001500575"/>
    </source>
</evidence>
<feature type="compositionally biased region" description="Basic and acidic residues" evidence="1">
    <location>
        <begin position="1"/>
        <end position="11"/>
    </location>
</feature>
<proteinExistence type="predicted"/>
<protein>
    <recommendedName>
        <fullName evidence="4">DUF4352 domain-containing protein</fullName>
    </recommendedName>
</protein>
<comment type="caution">
    <text evidence="2">The sequence shown here is derived from an EMBL/GenBank/DDBJ whole genome shotgun (WGS) entry which is preliminary data.</text>
</comment>
<evidence type="ECO:0008006" key="4">
    <source>
        <dbReference type="Google" id="ProtNLM"/>
    </source>
</evidence>
<organism evidence="2 3">
    <name type="scientific">Nocardioides bigeumensis</name>
    <dbReference type="NCBI Taxonomy" id="433657"/>
    <lineage>
        <taxon>Bacteria</taxon>
        <taxon>Bacillati</taxon>
        <taxon>Actinomycetota</taxon>
        <taxon>Actinomycetes</taxon>
        <taxon>Propionibacteriales</taxon>
        <taxon>Nocardioidaceae</taxon>
        <taxon>Nocardioides</taxon>
    </lineage>
</organism>
<keyword evidence="3" id="KW-1185">Reference proteome</keyword>
<reference evidence="2 3" key="1">
    <citation type="journal article" date="2019" name="Int. J. Syst. Evol. Microbiol.">
        <title>The Global Catalogue of Microorganisms (GCM) 10K type strain sequencing project: providing services to taxonomists for standard genome sequencing and annotation.</title>
        <authorList>
            <consortium name="The Broad Institute Genomics Platform"/>
            <consortium name="The Broad Institute Genome Sequencing Center for Infectious Disease"/>
            <person name="Wu L."/>
            <person name="Ma J."/>
        </authorList>
    </citation>
    <scope>NUCLEOTIDE SEQUENCE [LARGE SCALE GENOMIC DNA]</scope>
    <source>
        <strain evidence="2 3">JCM 16021</strain>
    </source>
</reference>
<name>A0ABN2YQA4_9ACTN</name>
<feature type="region of interest" description="Disordered" evidence="1">
    <location>
        <begin position="1"/>
        <end position="28"/>
    </location>
</feature>
<evidence type="ECO:0000256" key="1">
    <source>
        <dbReference type="SAM" id="MobiDB-lite"/>
    </source>
</evidence>